<feature type="active site" description="Charge relay system" evidence="5">
    <location>
        <position position="877"/>
    </location>
</feature>
<dbReference type="Gene3D" id="3.40.50.200">
    <property type="entry name" value="Peptidase S8/S53 domain"/>
    <property type="match status" value="1"/>
</dbReference>
<gene>
    <name evidence="8" type="ORF">MMYC01_203741</name>
</gene>
<feature type="active site" description="Charge relay system" evidence="5">
    <location>
        <position position="720"/>
    </location>
</feature>
<keyword evidence="2 5" id="KW-0645">Protease</keyword>
<dbReference type="EMBL" id="LCTW02000074">
    <property type="protein sequence ID" value="KXX79891.1"/>
    <property type="molecule type" value="Genomic_DNA"/>
</dbReference>
<keyword evidence="3 5" id="KW-0378">Hydrolase</keyword>
<feature type="compositionally biased region" description="Acidic residues" evidence="6">
    <location>
        <begin position="28"/>
        <end position="41"/>
    </location>
</feature>
<dbReference type="Pfam" id="PF00082">
    <property type="entry name" value="Peptidase_S8"/>
    <property type="match status" value="1"/>
</dbReference>
<dbReference type="PANTHER" id="PTHR43806">
    <property type="entry name" value="PEPTIDASE S8"/>
    <property type="match status" value="1"/>
</dbReference>
<evidence type="ECO:0000256" key="3">
    <source>
        <dbReference type="ARBA" id="ARBA00022801"/>
    </source>
</evidence>
<sequence>MSSDAEDDHERIHQLPEDEDDVSRADSSEEDSTDDDDDDDDNVKAKRGRVSVESLLKRTLQQIADGTIDLTRGDCLATFKSKDLHDLVADTGDKSLPTALHILLDDKKSDLPTVPDEQKKLLVTALVQHGNNLLAKVDRDNKTPLYQAIDFKNEKMVEWMCEAHPNINSILIKPSNNQCYLHFAIKKKIKYFKYMVRKADGKTLALRDSKGNTILHLAVEYKRCRKDQLSIVEDIVSRSDEEVRLSYGDFNRAGNSPYLHHKKTVEDAAKDAAEAAAKIANSDKNRDKGDDRGRAETAKNGPIPKKTARPPSPQRTPNHGMVAPGQQEPTRPKLTIQSNTRAKYGGSGVPSGPAGETVAADDSTLRTPIVAEPSTSIAKAKGKSESKKQSKVDERVVKGVERFLKLHYLRSRSDSACMDILYGRDKVSDLELYFDLSGRSSMTVSGFETLLKQLNFEDALQYVAIPKIKIEAPTEGPTAKRAHRGRPLNEGNGRRDLVRVVVDDSLNPPHTDEAIEEALRNLGVEVWDWKKADLCTEVIYNAAPRVREVHLYWGGNNAVLRGWSDEGGLKRLSELRMVRLHVQRGLESPKRAQQYVKEFSERLKRLGLKHNPQLIIDDGQAYRRQADNAARAQGIKDEQTTKHAWIDCMKKFRGMLFNAEQLNEYRQMSQSIEEPIRVALIDDGVDAMDLEYPLLGGRTFCPRDEENNLNHPYYASATGHGTTMAKLIHFMCPRAQLYVLRLEDHPSEGVRQISASSAAKAIAAAVKKKVHIISMSWTIDPPEDEEVKAELEKAILEADRANILMFCSAADQGAKQTDTYPSKATQRIFTIGAAGPSGETNVWVGNPDKVDFTFPGDRVEILDGAAAGPAKEMSGSSVATALAAGFAALVLYCVQVRLWHAPTFEKAQVRREFEALKKYDQLTKAFRNSIGTSPESKYKFITVWDVFGGAVEERHKYDDPDRLVEVIARIGARLCLRVMP</sequence>
<dbReference type="InterPro" id="IPR000209">
    <property type="entry name" value="Peptidase_S8/S53_dom"/>
</dbReference>
<protein>
    <submittedName>
        <fullName evidence="8">Intracellular serine protease</fullName>
    </submittedName>
</protein>
<dbReference type="STRING" id="100816.A0A175W8V6"/>
<evidence type="ECO:0000259" key="7">
    <source>
        <dbReference type="Pfam" id="PF00082"/>
    </source>
</evidence>
<feature type="compositionally biased region" description="Basic and acidic residues" evidence="6">
    <location>
        <begin position="281"/>
        <end position="297"/>
    </location>
</feature>
<dbReference type="SUPFAM" id="SSF48403">
    <property type="entry name" value="Ankyrin repeat"/>
    <property type="match status" value="1"/>
</dbReference>
<evidence type="ECO:0000256" key="2">
    <source>
        <dbReference type="ARBA" id="ARBA00022670"/>
    </source>
</evidence>
<dbReference type="OrthoDB" id="5093543at2759"/>
<organism evidence="8 9">
    <name type="scientific">Madurella mycetomatis</name>
    <dbReference type="NCBI Taxonomy" id="100816"/>
    <lineage>
        <taxon>Eukaryota</taxon>
        <taxon>Fungi</taxon>
        <taxon>Dikarya</taxon>
        <taxon>Ascomycota</taxon>
        <taxon>Pezizomycotina</taxon>
        <taxon>Sordariomycetes</taxon>
        <taxon>Sordariomycetidae</taxon>
        <taxon>Sordariales</taxon>
        <taxon>Sordariales incertae sedis</taxon>
        <taxon>Madurella</taxon>
    </lineage>
</organism>
<dbReference type="PROSITE" id="PS51892">
    <property type="entry name" value="SUBTILASE"/>
    <property type="match status" value="1"/>
</dbReference>
<dbReference type="InterPro" id="IPR002110">
    <property type="entry name" value="Ankyrin_rpt"/>
</dbReference>
<dbReference type="GO" id="GO:0004252">
    <property type="term" value="F:serine-type endopeptidase activity"/>
    <property type="evidence" value="ECO:0007669"/>
    <property type="project" value="UniProtKB-UniRule"/>
</dbReference>
<evidence type="ECO:0000256" key="5">
    <source>
        <dbReference type="PROSITE-ProRule" id="PRU01240"/>
    </source>
</evidence>
<dbReference type="GO" id="GO:0006508">
    <property type="term" value="P:proteolysis"/>
    <property type="evidence" value="ECO:0007669"/>
    <property type="project" value="UniProtKB-KW"/>
</dbReference>
<dbReference type="InterPro" id="IPR036852">
    <property type="entry name" value="Peptidase_S8/S53_dom_sf"/>
</dbReference>
<dbReference type="SUPFAM" id="SSF52743">
    <property type="entry name" value="Subtilisin-like"/>
    <property type="match status" value="1"/>
</dbReference>
<dbReference type="SMART" id="SM00248">
    <property type="entry name" value="ANK"/>
    <property type="match status" value="2"/>
</dbReference>
<dbReference type="VEuPathDB" id="FungiDB:MMYC01_203741"/>
<evidence type="ECO:0000256" key="1">
    <source>
        <dbReference type="ARBA" id="ARBA00011073"/>
    </source>
</evidence>
<dbReference type="InterPro" id="IPR036770">
    <property type="entry name" value="Ankyrin_rpt-contain_sf"/>
</dbReference>
<comment type="similarity">
    <text evidence="1 5">Belongs to the peptidase S8 family.</text>
</comment>
<dbReference type="PRINTS" id="PR00723">
    <property type="entry name" value="SUBTILISIN"/>
</dbReference>
<dbReference type="InterPro" id="IPR050131">
    <property type="entry name" value="Peptidase_S8_subtilisin-like"/>
</dbReference>
<feature type="domain" description="Peptidase S8/S53" evidence="7">
    <location>
        <begin position="676"/>
        <end position="891"/>
    </location>
</feature>
<feature type="active site" description="Charge relay system" evidence="5">
    <location>
        <position position="682"/>
    </location>
</feature>
<evidence type="ECO:0000313" key="9">
    <source>
        <dbReference type="Proteomes" id="UP000078237"/>
    </source>
</evidence>
<evidence type="ECO:0000256" key="4">
    <source>
        <dbReference type="ARBA" id="ARBA00022825"/>
    </source>
</evidence>
<dbReference type="Gene3D" id="1.25.40.20">
    <property type="entry name" value="Ankyrin repeat-containing domain"/>
    <property type="match status" value="1"/>
</dbReference>
<feature type="region of interest" description="Disordered" evidence="6">
    <location>
        <begin position="275"/>
        <end position="362"/>
    </location>
</feature>
<dbReference type="PANTHER" id="PTHR43806:SF58">
    <property type="entry name" value="ALKALINE PROTEASE 1-RELATED"/>
    <property type="match status" value="1"/>
</dbReference>
<dbReference type="AlphaFoldDB" id="A0A175W8V6"/>
<dbReference type="InterPro" id="IPR015500">
    <property type="entry name" value="Peptidase_S8_subtilisin-rel"/>
</dbReference>
<comment type="caution">
    <text evidence="8">The sequence shown here is derived from an EMBL/GenBank/DDBJ whole genome shotgun (WGS) entry which is preliminary data.</text>
</comment>
<feature type="compositionally biased region" description="Basic and acidic residues" evidence="6">
    <location>
        <begin position="8"/>
        <end position="27"/>
    </location>
</feature>
<keyword evidence="4 5" id="KW-0720">Serine protease</keyword>
<feature type="region of interest" description="Disordered" evidence="6">
    <location>
        <begin position="1"/>
        <end position="46"/>
    </location>
</feature>
<evidence type="ECO:0000256" key="6">
    <source>
        <dbReference type="SAM" id="MobiDB-lite"/>
    </source>
</evidence>
<keyword evidence="9" id="KW-1185">Reference proteome</keyword>
<proteinExistence type="inferred from homology"/>
<dbReference type="Proteomes" id="UP000078237">
    <property type="component" value="Unassembled WGS sequence"/>
</dbReference>
<accession>A0A175W8V6</accession>
<name>A0A175W8V6_9PEZI</name>
<reference evidence="8 9" key="1">
    <citation type="journal article" date="2016" name="Genome Announc.">
        <title>Genome Sequence of Madurella mycetomatis mm55, Isolated from a Human Mycetoma Case in Sudan.</title>
        <authorList>
            <person name="Smit S."/>
            <person name="Derks M.F."/>
            <person name="Bervoets S."/>
            <person name="Fahal A."/>
            <person name="van Leeuwen W."/>
            <person name="van Belkum A."/>
            <person name="van de Sande W.W."/>
        </authorList>
    </citation>
    <scope>NUCLEOTIDE SEQUENCE [LARGE SCALE GENOMIC DNA]</scope>
    <source>
        <strain evidence="9">mm55</strain>
    </source>
</reference>
<evidence type="ECO:0000313" key="8">
    <source>
        <dbReference type="EMBL" id="KXX79891.1"/>
    </source>
</evidence>